<evidence type="ECO:0000256" key="2">
    <source>
        <dbReference type="ARBA" id="ARBA00022692"/>
    </source>
</evidence>
<dbReference type="GO" id="GO:0006884">
    <property type="term" value="P:cell volume homeostasis"/>
    <property type="evidence" value="ECO:0007669"/>
    <property type="project" value="TreeGrafter"/>
</dbReference>
<keyword evidence="2 5" id="KW-0812">Transmembrane</keyword>
<dbReference type="WBParaSite" id="ACRNAN_scaffold5535.g9221.t1">
    <property type="protein sequence ID" value="ACRNAN_scaffold5535.g9221.t1"/>
    <property type="gene ID" value="ACRNAN_scaffold5535.g9221"/>
</dbReference>
<dbReference type="GO" id="GO:0015379">
    <property type="term" value="F:potassium:chloride symporter activity"/>
    <property type="evidence" value="ECO:0007669"/>
    <property type="project" value="TreeGrafter"/>
</dbReference>
<accession>A0A914E5Q1</accession>
<feature type="domain" description="SLC12A transporter C-terminal" evidence="7">
    <location>
        <begin position="173"/>
        <end position="268"/>
    </location>
</feature>
<evidence type="ECO:0000256" key="1">
    <source>
        <dbReference type="ARBA" id="ARBA00004141"/>
    </source>
</evidence>
<dbReference type="GO" id="GO:0005886">
    <property type="term" value="C:plasma membrane"/>
    <property type="evidence" value="ECO:0007669"/>
    <property type="project" value="TreeGrafter"/>
</dbReference>
<dbReference type="InterPro" id="IPR004842">
    <property type="entry name" value="SLC12A_fam"/>
</dbReference>
<dbReference type="GO" id="GO:1990573">
    <property type="term" value="P:potassium ion import across plasma membrane"/>
    <property type="evidence" value="ECO:0007669"/>
    <property type="project" value="TreeGrafter"/>
</dbReference>
<dbReference type="Pfam" id="PF00324">
    <property type="entry name" value="AA_permease"/>
    <property type="match status" value="1"/>
</dbReference>
<reference evidence="9" key="1">
    <citation type="submission" date="2022-11" db="UniProtKB">
        <authorList>
            <consortium name="WormBaseParasite"/>
        </authorList>
    </citation>
    <scope>IDENTIFICATION</scope>
</reference>
<proteinExistence type="predicted"/>
<keyword evidence="8" id="KW-1185">Reference proteome</keyword>
<comment type="subcellular location">
    <subcellularLocation>
        <location evidence="1">Membrane</location>
        <topology evidence="1">Multi-pass membrane protein</topology>
    </subcellularLocation>
</comment>
<evidence type="ECO:0000313" key="8">
    <source>
        <dbReference type="Proteomes" id="UP000887540"/>
    </source>
</evidence>
<evidence type="ECO:0000256" key="4">
    <source>
        <dbReference type="ARBA" id="ARBA00023136"/>
    </source>
</evidence>
<dbReference type="GO" id="GO:0007268">
    <property type="term" value="P:chemical synaptic transmission"/>
    <property type="evidence" value="ECO:0007669"/>
    <property type="project" value="TreeGrafter"/>
</dbReference>
<dbReference type="InterPro" id="IPR004841">
    <property type="entry name" value="AA-permease/SLC12A_dom"/>
</dbReference>
<sequence>MLSPFARVTKNNEPFLGLLLTCFIAWLAILLGAVDAIAEVLDFFFLMCYAFVNLICALHSLLGAPNWRPRFKYYHWSLSLMGAGLCFFIMFASHWLYALIAIGLTLLIYKYVEWKGAKKEWGDGFRGLALTTAQYSLLKVEDKDLHPKNWRPQLLILIDGKYSKEIIDLRSVNLLNLAGQLKAGRGLAIVVAFIKSSTPNEDRKRSDEIKERIQQDMTNSRLRGFGKALFYLDFQIEGCVSALYQSVGIGGLRPNTVLLNFPKNSENEAEHIIFAEQLLKGVQNENCVIICKGITDFPLAVERLIGFIDIWWILNDGGILMLIAYLLHQHKVWKGCKLRIFVIAEEREEEENDRLKLRLQRYIYNLRIDASVFIVNMVDPDVTDDAVQRTFQMEQKNIRLRTQLSNGCLNYAFAVDDTILQNGDTNSSRISKATTATHESSFIRHTLHTLESDSASNITPNGDIDVEKLDSFKIEKMKAAILLNRVILEYSTSSQLVLMSLPSPPKTTRALLENYIAYVEALTEDLPRVMLIGGTGKEVITVAS</sequence>
<evidence type="ECO:0000256" key="3">
    <source>
        <dbReference type="ARBA" id="ARBA00022989"/>
    </source>
</evidence>
<dbReference type="GO" id="GO:0045202">
    <property type="term" value="C:synapse"/>
    <property type="evidence" value="ECO:0007669"/>
    <property type="project" value="GOC"/>
</dbReference>
<dbReference type="PANTHER" id="PTHR11827">
    <property type="entry name" value="SOLUTE CARRIER FAMILY 12, CATION COTRANSPORTERS"/>
    <property type="match status" value="1"/>
</dbReference>
<feature type="transmembrane region" description="Helical" evidence="5">
    <location>
        <begin position="15"/>
        <end position="34"/>
    </location>
</feature>
<dbReference type="InterPro" id="IPR018491">
    <property type="entry name" value="SLC12_C"/>
</dbReference>
<keyword evidence="3 5" id="KW-1133">Transmembrane helix</keyword>
<evidence type="ECO:0000313" key="9">
    <source>
        <dbReference type="WBParaSite" id="ACRNAN_scaffold5535.g9221.t1"/>
    </source>
</evidence>
<feature type="transmembrane region" description="Helical" evidence="5">
    <location>
        <begin position="41"/>
        <end position="62"/>
    </location>
</feature>
<dbReference type="Gene3D" id="1.20.1740.10">
    <property type="entry name" value="Amino acid/polyamine transporter I"/>
    <property type="match status" value="1"/>
</dbReference>
<protein>
    <submittedName>
        <fullName evidence="9">Uncharacterized protein</fullName>
    </submittedName>
</protein>
<keyword evidence="4 5" id="KW-0472">Membrane</keyword>
<dbReference type="Pfam" id="PF03522">
    <property type="entry name" value="SLC12"/>
    <property type="match status" value="2"/>
</dbReference>
<feature type="domain" description="Amino acid permease/ SLC12A" evidence="6">
    <location>
        <begin position="4"/>
        <end position="155"/>
    </location>
</feature>
<dbReference type="PANTHER" id="PTHR11827:SF55">
    <property type="entry name" value="POTASSIUM_CHLORIDE COTRANSPORTER 3"/>
    <property type="match status" value="1"/>
</dbReference>
<feature type="domain" description="SLC12A transporter C-terminal" evidence="7">
    <location>
        <begin position="290"/>
        <end position="543"/>
    </location>
</feature>
<dbReference type="GO" id="GO:0055075">
    <property type="term" value="P:potassium ion homeostasis"/>
    <property type="evidence" value="ECO:0007669"/>
    <property type="project" value="TreeGrafter"/>
</dbReference>
<organism evidence="8 9">
    <name type="scientific">Acrobeloides nanus</name>
    <dbReference type="NCBI Taxonomy" id="290746"/>
    <lineage>
        <taxon>Eukaryota</taxon>
        <taxon>Metazoa</taxon>
        <taxon>Ecdysozoa</taxon>
        <taxon>Nematoda</taxon>
        <taxon>Chromadorea</taxon>
        <taxon>Rhabditida</taxon>
        <taxon>Tylenchina</taxon>
        <taxon>Cephalobomorpha</taxon>
        <taxon>Cephaloboidea</taxon>
        <taxon>Cephalobidae</taxon>
        <taxon>Acrobeloides</taxon>
    </lineage>
</organism>
<dbReference type="GO" id="GO:0055064">
    <property type="term" value="P:chloride ion homeostasis"/>
    <property type="evidence" value="ECO:0007669"/>
    <property type="project" value="TreeGrafter"/>
</dbReference>
<name>A0A914E5Q1_9BILA</name>
<evidence type="ECO:0000256" key="5">
    <source>
        <dbReference type="SAM" id="Phobius"/>
    </source>
</evidence>
<feature type="transmembrane region" description="Helical" evidence="5">
    <location>
        <begin position="82"/>
        <end position="109"/>
    </location>
</feature>
<dbReference type="Proteomes" id="UP000887540">
    <property type="component" value="Unplaced"/>
</dbReference>
<evidence type="ECO:0000259" key="6">
    <source>
        <dbReference type="Pfam" id="PF00324"/>
    </source>
</evidence>
<dbReference type="AlphaFoldDB" id="A0A914E5Q1"/>
<evidence type="ECO:0000259" key="7">
    <source>
        <dbReference type="Pfam" id="PF03522"/>
    </source>
</evidence>